<feature type="region of interest" description="Disordered" evidence="2">
    <location>
        <begin position="206"/>
        <end position="253"/>
    </location>
</feature>
<feature type="coiled-coil region" evidence="1">
    <location>
        <begin position="92"/>
        <end position="140"/>
    </location>
</feature>
<dbReference type="EMBL" id="CAUYUJ010011770">
    <property type="protein sequence ID" value="CAK0832564.1"/>
    <property type="molecule type" value="Genomic_DNA"/>
</dbReference>
<proteinExistence type="predicted"/>
<gene>
    <name evidence="3" type="ORF">PCOR1329_LOCUS30548</name>
</gene>
<keyword evidence="1" id="KW-0175">Coiled coil</keyword>
<sequence>MEQQLLAMHKQVGRELKEAKEKPMAADADVDMEADVAASTKARIAELDGHIEHLGKTKPTPKVVEELVAQYKQERDKLKGELFEAKPALVKLNALSKRMAQLENQQVRWQRTVDEKKAAIEKLQQEVEEGERAIEQTRAQLLAVTTERAQICNTLPSSVERPPVADAAGNGRWTITAMVEVLQGMGLEAPVQEKFLGVVEEIQQAERAEAEARPPPPAAAPAADIGPAQSRPKDEPFEEAELVDATTEEPKAHLEAVGLGQLAGGFGDDAGPRDAVKRCIQAPTWT</sequence>
<organism evidence="3 4">
    <name type="scientific">Prorocentrum cordatum</name>
    <dbReference type="NCBI Taxonomy" id="2364126"/>
    <lineage>
        <taxon>Eukaryota</taxon>
        <taxon>Sar</taxon>
        <taxon>Alveolata</taxon>
        <taxon>Dinophyceae</taxon>
        <taxon>Prorocentrales</taxon>
        <taxon>Prorocentraceae</taxon>
        <taxon>Prorocentrum</taxon>
    </lineage>
</organism>
<dbReference type="Proteomes" id="UP001189429">
    <property type="component" value="Unassembled WGS sequence"/>
</dbReference>
<accession>A0ABN9SLB5</accession>
<evidence type="ECO:0008006" key="5">
    <source>
        <dbReference type="Google" id="ProtNLM"/>
    </source>
</evidence>
<reference evidence="3" key="1">
    <citation type="submission" date="2023-10" db="EMBL/GenBank/DDBJ databases">
        <authorList>
            <person name="Chen Y."/>
            <person name="Shah S."/>
            <person name="Dougan E. K."/>
            <person name="Thang M."/>
            <person name="Chan C."/>
        </authorList>
    </citation>
    <scope>NUCLEOTIDE SEQUENCE [LARGE SCALE GENOMIC DNA]</scope>
</reference>
<comment type="caution">
    <text evidence="3">The sequence shown here is derived from an EMBL/GenBank/DDBJ whole genome shotgun (WGS) entry which is preliminary data.</text>
</comment>
<evidence type="ECO:0000256" key="2">
    <source>
        <dbReference type="SAM" id="MobiDB-lite"/>
    </source>
</evidence>
<evidence type="ECO:0000256" key="1">
    <source>
        <dbReference type="SAM" id="Coils"/>
    </source>
</evidence>
<name>A0ABN9SLB5_9DINO</name>
<protein>
    <recommendedName>
        <fullName evidence="5">Centrosomal protein of 162 kDa</fullName>
    </recommendedName>
</protein>
<evidence type="ECO:0000313" key="3">
    <source>
        <dbReference type="EMBL" id="CAK0832564.1"/>
    </source>
</evidence>
<keyword evidence="4" id="KW-1185">Reference proteome</keyword>
<evidence type="ECO:0000313" key="4">
    <source>
        <dbReference type="Proteomes" id="UP001189429"/>
    </source>
</evidence>